<sequence>MDVLDNILQVGATTKKQLDQGIPEDEQTRATNIGSSDIFETFISECHIPEYQANTNLWNELESLKKKRQTISHTLNDVVPPLRDYMTNFKTQLSDFTRDLSFIREKSSELEHLLEYNATKLSAISPLVNDLIIPTNIIKDILHGKIDESWQENIAFIRDKQQIYAKYNCTSTTGTENDRRTSTLTPPKDFQTMCEILECLKEVILERSKKFIVFNIKSLRSHQPTPSQQIQNKLLKFNDGFQFIVDNNYSLALELRQAYSYTMRWYYKEYFARYIRSLTILQFKQIDSQYSLGNGLANVSIIDLANHTTSANTSLLPTYLSPTYLYGSTAITDAAISDYFQIRKRLSILSKEDNTVMVSQIAENIHTKDTYIETGFKNLNLAIFDNCSVEYNFLKKFFKISENENELNGILEQIFQPTLDLAMEYTINHLLQQSYDIFGVLISIRVANQLQFEAKKYKLPVITSYLNDQLILLWPKFQQLIDSQCENLRKVSITKNLTSKKHNSNLLAKPHELTVQFGKFLSSLLLLAKRTTYKSENASVNYNDSNSTATDMNTSNDNNDNDDDDDADDDDDDMITDERSEPLYNSIIRIRNDFETVMTKCSKSTQSPERFLSLNYLYLYNILLKQRLETQHDEDDINEKNEQVESIDTESERMPDFVPLILKETEKHFKALVEAYSKIT</sequence>
<dbReference type="Proteomes" id="UP000000689">
    <property type="component" value="Chromosome 1"/>
</dbReference>
<dbReference type="PANTHER" id="PTHR14190">
    <property type="entry name" value="SUPPRESSOR OF ACTIN MUTATIONS 2/VACUOLAR PROTEIN SORTING 52"/>
    <property type="match status" value="1"/>
</dbReference>
<dbReference type="STRING" id="1071378.G0W4W9"/>
<dbReference type="OMA" id="VFRLECE"/>
<dbReference type="Pfam" id="PF20655">
    <property type="entry name" value="Vps52_C"/>
    <property type="match status" value="2"/>
</dbReference>
<dbReference type="GeneID" id="11494575"/>
<dbReference type="eggNOG" id="KOG1961">
    <property type="taxonomic scope" value="Eukaryota"/>
</dbReference>
<dbReference type="OrthoDB" id="19482at2759"/>
<protein>
    <recommendedName>
        <fullName evidence="11">Vacuolar protein sorting-associated protein 52</fullName>
    </recommendedName>
</protein>
<dbReference type="InterPro" id="IPR007258">
    <property type="entry name" value="Vps52"/>
</dbReference>
<dbReference type="InterPro" id="IPR048319">
    <property type="entry name" value="Vps52_CC"/>
</dbReference>
<evidence type="ECO:0000259" key="8">
    <source>
        <dbReference type="Pfam" id="PF20655"/>
    </source>
</evidence>
<evidence type="ECO:0008006" key="11">
    <source>
        <dbReference type="Google" id="ProtNLM"/>
    </source>
</evidence>
<dbReference type="PANTHER" id="PTHR14190:SF7">
    <property type="entry name" value="VACUOLAR PROTEIN SORTING-ASSOCIATED PROTEIN 52 HOMOLOG"/>
    <property type="match status" value="1"/>
</dbReference>
<feature type="region of interest" description="Disordered" evidence="6">
    <location>
        <begin position="538"/>
        <end position="578"/>
    </location>
</feature>
<keyword evidence="10" id="KW-1185">Reference proteome</keyword>
<dbReference type="AlphaFoldDB" id="G0W4W9"/>
<feature type="domain" description="Vps52 C-terminal" evidence="8">
    <location>
        <begin position="325"/>
        <end position="531"/>
    </location>
</feature>
<organism evidence="9 10">
    <name type="scientific">Naumovozyma dairenensis (strain ATCC 10597 / BCRC 20456 / CBS 421 / NBRC 0211 / NRRL Y-12639)</name>
    <name type="common">Saccharomyces dairenensis</name>
    <dbReference type="NCBI Taxonomy" id="1071378"/>
    <lineage>
        <taxon>Eukaryota</taxon>
        <taxon>Fungi</taxon>
        <taxon>Dikarya</taxon>
        <taxon>Ascomycota</taxon>
        <taxon>Saccharomycotina</taxon>
        <taxon>Saccharomycetes</taxon>
        <taxon>Saccharomycetales</taxon>
        <taxon>Saccharomycetaceae</taxon>
        <taxon>Naumovozyma</taxon>
    </lineage>
</organism>
<dbReference type="GO" id="GO:0019905">
    <property type="term" value="F:syntaxin binding"/>
    <property type="evidence" value="ECO:0007669"/>
    <property type="project" value="TreeGrafter"/>
</dbReference>
<accession>G0W4W9</accession>
<dbReference type="GO" id="GO:0090156">
    <property type="term" value="P:intracellular sphingolipid homeostasis"/>
    <property type="evidence" value="ECO:0007669"/>
    <property type="project" value="EnsemblFungi"/>
</dbReference>
<dbReference type="HOGENOM" id="CLU_010797_1_0_1"/>
<feature type="compositionally biased region" description="Low complexity" evidence="6">
    <location>
        <begin position="543"/>
        <end position="558"/>
    </location>
</feature>
<feature type="domain" description="Vps52 coiled-coil" evidence="7">
    <location>
        <begin position="73"/>
        <end position="244"/>
    </location>
</feature>
<dbReference type="GO" id="GO:0032456">
    <property type="term" value="P:endocytic recycling"/>
    <property type="evidence" value="ECO:0007669"/>
    <property type="project" value="TreeGrafter"/>
</dbReference>
<evidence type="ECO:0000256" key="3">
    <source>
        <dbReference type="ARBA" id="ARBA00022448"/>
    </source>
</evidence>
<keyword evidence="5" id="KW-0333">Golgi apparatus</keyword>
<proteinExistence type="inferred from homology"/>
<evidence type="ECO:0000313" key="10">
    <source>
        <dbReference type="Proteomes" id="UP000000689"/>
    </source>
</evidence>
<dbReference type="GO" id="GO:0005829">
    <property type="term" value="C:cytosol"/>
    <property type="evidence" value="ECO:0007669"/>
    <property type="project" value="GOC"/>
</dbReference>
<dbReference type="InterPro" id="IPR048361">
    <property type="entry name" value="Vps52_C"/>
</dbReference>
<evidence type="ECO:0000256" key="4">
    <source>
        <dbReference type="ARBA" id="ARBA00022927"/>
    </source>
</evidence>
<keyword evidence="4" id="KW-0653">Protein transport</keyword>
<dbReference type="GO" id="GO:0016239">
    <property type="term" value="P:positive regulation of macroautophagy"/>
    <property type="evidence" value="ECO:0007669"/>
    <property type="project" value="EnsemblFungi"/>
</dbReference>
<gene>
    <name evidence="9" type="primary">NDAI0A07030</name>
    <name evidence="9" type="ordered locus">NDAI_0A07030</name>
</gene>
<dbReference type="GO" id="GO:0042147">
    <property type="term" value="P:retrograde transport, endosome to Golgi"/>
    <property type="evidence" value="ECO:0007669"/>
    <property type="project" value="EnsemblFungi"/>
</dbReference>
<evidence type="ECO:0000256" key="6">
    <source>
        <dbReference type="SAM" id="MobiDB-lite"/>
    </source>
</evidence>
<evidence type="ECO:0000256" key="2">
    <source>
        <dbReference type="ARBA" id="ARBA00008180"/>
    </source>
</evidence>
<evidence type="ECO:0000313" key="9">
    <source>
        <dbReference type="EMBL" id="CCD22857.1"/>
    </source>
</evidence>
<evidence type="ECO:0000256" key="5">
    <source>
        <dbReference type="ARBA" id="ARBA00023034"/>
    </source>
</evidence>
<reference evidence="9 10" key="1">
    <citation type="journal article" date="2011" name="Proc. Natl. Acad. Sci. U.S.A.">
        <title>Evolutionary erosion of yeast sex chromosomes by mating-type switching accidents.</title>
        <authorList>
            <person name="Gordon J.L."/>
            <person name="Armisen D."/>
            <person name="Proux-Wera E."/>
            <person name="Oheigeartaigh S.S."/>
            <person name="Byrne K.P."/>
            <person name="Wolfe K.H."/>
        </authorList>
    </citation>
    <scope>NUCLEOTIDE SEQUENCE [LARGE SCALE GENOMIC DNA]</scope>
    <source>
        <strain evidence="10">ATCC 10597 / BCRC 20456 / CBS 421 / NBRC 0211 / NRRL Y-12639</strain>
    </source>
</reference>
<dbReference type="GO" id="GO:0000938">
    <property type="term" value="C:GARP complex"/>
    <property type="evidence" value="ECO:0007669"/>
    <property type="project" value="EnsemblFungi"/>
</dbReference>
<name>G0W4W9_NAUDC</name>
<feature type="domain" description="Vps52 C-terminal" evidence="8">
    <location>
        <begin position="579"/>
        <end position="643"/>
    </location>
</feature>
<evidence type="ECO:0000256" key="1">
    <source>
        <dbReference type="ARBA" id="ARBA00004601"/>
    </source>
</evidence>
<dbReference type="GO" id="GO:0006896">
    <property type="term" value="P:Golgi to vacuole transport"/>
    <property type="evidence" value="ECO:0007669"/>
    <property type="project" value="EnsemblFungi"/>
</dbReference>
<dbReference type="Pfam" id="PF04129">
    <property type="entry name" value="Vps52_CC"/>
    <property type="match status" value="1"/>
</dbReference>
<dbReference type="RefSeq" id="XP_003668100.1">
    <property type="nucleotide sequence ID" value="XM_003668052.1"/>
</dbReference>
<dbReference type="GO" id="GO:0006623">
    <property type="term" value="P:protein targeting to vacuole"/>
    <property type="evidence" value="ECO:0007669"/>
    <property type="project" value="EnsemblFungi"/>
</dbReference>
<comment type="subcellular location">
    <subcellularLocation>
        <location evidence="1">Golgi apparatus</location>
        <location evidence="1">trans-Golgi network</location>
    </subcellularLocation>
</comment>
<dbReference type="GO" id="GO:0030029">
    <property type="term" value="P:actin filament-based process"/>
    <property type="evidence" value="ECO:0007669"/>
    <property type="project" value="EnsemblFungi"/>
</dbReference>
<dbReference type="KEGG" id="ndi:NDAI_0A07030"/>
<comment type="similarity">
    <text evidence="2">Belongs to the VPS52 family.</text>
</comment>
<evidence type="ECO:0000259" key="7">
    <source>
        <dbReference type="Pfam" id="PF04129"/>
    </source>
</evidence>
<keyword evidence="3" id="KW-0813">Transport</keyword>
<dbReference type="EMBL" id="HE580267">
    <property type="protein sequence ID" value="CCD22857.1"/>
    <property type="molecule type" value="Genomic_DNA"/>
</dbReference>
<feature type="compositionally biased region" description="Acidic residues" evidence="6">
    <location>
        <begin position="559"/>
        <end position="575"/>
    </location>
</feature>